<proteinExistence type="predicted"/>
<organism evidence="2 3">
    <name type="scientific">Triticum turgidum subsp. durum</name>
    <name type="common">Durum wheat</name>
    <name type="synonym">Triticum durum</name>
    <dbReference type="NCBI Taxonomy" id="4567"/>
    <lineage>
        <taxon>Eukaryota</taxon>
        <taxon>Viridiplantae</taxon>
        <taxon>Streptophyta</taxon>
        <taxon>Embryophyta</taxon>
        <taxon>Tracheophyta</taxon>
        <taxon>Spermatophyta</taxon>
        <taxon>Magnoliopsida</taxon>
        <taxon>Liliopsida</taxon>
        <taxon>Poales</taxon>
        <taxon>Poaceae</taxon>
        <taxon>BOP clade</taxon>
        <taxon>Pooideae</taxon>
        <taxon>Triticodae</taxon>
        <taxon>Triticeae</taxon>
        <taxon>Triticinae</taxon>
        <taxon>Triticum</taxon>
    </lineage>
</organism>
<dbReference type="AlphaFoldDB" id="A0A9R1PH02"/>
<reference evidence="2 3" key="1">
    <citation type="submission" date="2017-09" db="EMBL/GenBank/DDBJ databases">
        <authorList>
            <consortium name="International Durum Wheat Genome Sequencing Consortium (IDWGSC)"/>
            <person name="Milanesi L."/>
        </authorList>
    </citation>
    <scope>NUCLEOTIDE SEQUENCE [LARGE SCALE GENOMIC DNA]</scope>
    <source>
        <strain evidence="3">cv. Svevo</strain>
    </source>
</reference>
<dbReference type="Pfam" id="PF02298">
    <property type="entry name" value="Cu_bind_like"/>
    <property type="match status" value="1"/>
</dbReference>
<dbReference type="GO" id="GO:0009055">
    <property type="term" value="F:electron transfer activity"/>
    <property type="evidence" value="ECO:0007669"/>
    <property type="project" value="InterPro"/>
</dbReference>
<dbReference type="Gene3D" id="2.60.40.420">
    <property type="entry name" value="Cupredoxins - blue copper proteins"/>
    <property type="match status" value="1"/>
</dbReference>
<evidence type="ECO:0000313" key="3">
    <source>
        <dbReference type="Proteomes" id="UP000324705"/>
    </source>
</evidence>
<gene>
    <name evidence="2" type="ORF">TRITD_2Bv1G056860</name>
</gene>
<keyword evidence="3" id="KW-1185">Reference proteome</keyword>
<dbReference type="SUPFAM" id="SSF49503">
    <property type="entry name" value="Cupredoxins"/>
    <property type="match status" value="1"/>
</dbReference>
<dbReference type="Proteomes" id="UP000324705">
    <property type="component" value="Chromosome 2B"/>
</dbReference>
<protein>
    <recommendedName>
        <fullName evidence="1">Phytocyanin domain-containing protein</fullName>
    </recommendedName>
</protein>
<evidence type="ECO:0000313" key="2">
    <source>
        <dbReference type="EMBL" id="VAH43313.1"/>
    </source>
</evidence>
<accession>A0A9R1PH02</accession>
<dbReference type="InterPro" id="IPR003245">
    <property type="entry name" value="Phytocyanin_dom"/>
</dbReference>
<dbReference type="EMBL" id="LT934114">
    <property type="protein sequence ID" value="VAH43313.1"/>
    <property type="molecule type" value="Genomic_DNA"/>
</dbReference>
<evidence type="ECO:0000259" key="1">
    <source>
        <dbReference type="PROSITE" id="PS51485"/>
    </source>
</evidence>
<feature type="domain" description="Phytocyanin" evidence="1">
    <location>
        <begin position="1"/>
        <end position="91"/>
    </location>
</feature>
<sequence length="99" mass="10161">MYACCMKIKLVVPSSDACPDLGTRTALDGPTALDVVKVSASEYEACAARRGAKVLKSGADRVTLALGPSYFICSVPAQCQAGIKIAVVARKQGRVGGAS</sequence>
<name>A0A9R1PH02_TRITD</name>
<dbReference type="InterPro" id="IPR008972">
    <property type="entry name" value="Cupredoxin"/>
</dbReference>
<dbReference type="Gramene" id="TRITD2Bv1G056860.1">
    <property type="protein sequence ID" value="TRITD2Bv1G056860.1"/>
    <property type="gene ID" value="TRITD2Bv1G056860"/>
</dbReference>
<dbReference type="PROSITE" id="PS51485">
    <property type="entry name" value="PHYTOCYANIN"/>
    <property type="match status" value="1"/>
</dbReference>